<feature type="compositionally biased region" description="Basic and acidic residues" evidence="1">
    <location>
        <begin position="224"/>
        <end position="235"/>
    </location>
</feature>
<evidence type="ECO:0000313" key="2">
    <source>
        <dbReference type="EMBL" id="PWN97192.1"/>
    </source>
</evidence>
<dbReference type="Proteomes" id="UP000245946">
    <property type="component" value="Unassembled WGS sequence"/>
</dbReference>
<proteinExistence type="predicted"/>
<dbReference type="RefSeq" id="XP_025597471.1">
    <property type="nucleotide sequence ID" value="XM_025745762.1"/>
</dbReference>
<organism evidence="2 3">
    <name type="scientific">Tilletiopsis washingtonensis</name>
    <dbReference type="NCBI Taxonomy" id="58919"/>
    <lineage>
        <taxon>Eukaryota</taxon>
        <taxon>Fungi</taxon>
        <taxon>Dikarya</taxon>
        <taxon>Basidiomycota</taxon>
        <taxon>Ustilaginomycotina</taxon>
        <taxon>Exobasidiomycetes</taxon>
        <taxon>Entylomatales</taxon>
        <taxon>Entylomatales incertae sedis</taxon>
        <taxon>Tilletiopsis</taxon>
    </lineage>
</organism>
<protein>
    <submittedName>
        <fullName evidence="2">Uncharacterized protein</fullName>
    </submittedName>
</protein>
<feature type="region of interest" description="Disordered" evidence="1">
    <location>
        <begin position="184"/>
        <end position="249"/>
    </location>
</feature>
<evidence type="ECO:0000256" key="1">
    <source>
        <dbReference type="SAM" id="MobiDB-lite"/>
    </source>
</evidence>
<dbReference type="AlphaFoldDB" id="A0A316Z8C8"/>
<evidence type="ECO:0000313" key="3">
    <source>
        <dbReference type="Proteomes" id="UP000245946"/>
    </source>
</evidence>
<gene>
    <name evidence="2" type="ORF">FA09DRAFT_64266</name>
</gene>
<name>A0A316Z8C8_9BASI</name>
<feature type="region of interest" description="Disordered" evidence="1">
    <location>
        <begin position="64"/>
        <end position="110"/>
    </location>
</feature>
<accession>A0A316Z8C8</accession>
<feature type="compositionally biased region" description="Basic and acidic residues" evidence="1">
    <location>
        <begin position="85"/>
        <end position="100"/>
    </location>
</feature>
<dbReference type="EMBL" id="KZ819296">
    <property type="protein sequence ID" value="PWN97192.1"/>
    <property type="molecule type" value="Genomic_DNA"/>
</dbReference>
<reference evidence="2 3" key="1">
    <citation type="journal article" date="2018" name="Mol. Biol. Evol.">
        <title>Broad Genomic Sampling Reveals a Smut Pathogenic Ancestry of the Fungal Clade Ustilaginomycotina.</title>
        <authorList>
            <person name="Kijpornyongpan T."/>
            <person name="Mondo S.J."/>
            <person name="Barry K."/>
            <person name="Sandor L."/>
            <person name="Lee J."/>
            <person name="Lipzen A."/>
            <person name="Pangilinan J."/>
            <person name="LaButti K."/>
            <person name="Hainaut M."/>
            <person name="Henrissat B."/>
            <person name="Grigoriev I.V."/>
            <person name="Spatafora J.W."/>
            <person name="Aime M.C."/>
        </authorList>
    </citation>
    <scope>NUCLEOTIDE SEQUENCE [LARGE SCALE GENOMIC DNA]</scope>
    <source>
        <strain evidence="2 3">MCA 4186</strain>
    </source>
</reference>
<keyword evidence="3" id="KW-1185">Reference proteome</keyword>
<sequence length="321" mass="34720">MTPPFAQTPPSHATMGCSLVSRRTAAAGAHKSATCPAGRFCSKLGMRCALVVLCPRTARPAGMCRARGQRSSLQKSSAATRSRGAKWEQGRHERRGDSSHRAPHAARAVSSRRITASTQWLLRLRQKRRGLDSLCASSPRRLTEAVEVARRCLGSWSQDASALQHLQAAAGSVTLRSSARFAGAAARARSRPRASSLPGPTHRARQEPACSPCVQQRQARCGRRRPESPLDEAARRSSLLKQPVPGTTTPWVQPTAAPLALVLLRRLMSPSLLCDVVALLWCVLLHLGLLPSFHARARSSFRARALREAPRAFQGPQAVAP</sequence>
<feature type="compositionally biased region" description="Polar residues" evidence="1">
    <location>
        <begin position="69"/>
        <end position="80"/>
    </location>
</feature>
<dbReference type="GeneID" id="37273306"/>